<dbReference type="GO" id="GO:0012505">
    <property type="term" value="C:endomembrane system"/>
    <property type="evidence" value="ECO:0007669"/>
    <property type="project" value="UniProtKB-SubCell"/>
</dbReference>
<organism evidence="7 8">
    <name type="scientific">Aeromicrobium marinum DSM 15272</name>
    <dbReference type="NCBI Taxonomy" id="585531"/>
    <lineage>
        <taxon>Bacteria</taxon>
        <taxon>Bacillati</taxon>
        <taxon>Actinomycetota</taxon>
        <taxon>Actinomycetes</taxon>
        <taxon>Propionibacteriales</taxon>
        <taxon>Nocardioidaceae</taxon>
        <taxon>Aeromicrobium</taxon>
    </lineage>
</organism>
<evidence type="ECO:0000313" key="7">
    <source>
        <dbReference type="EMBL" id="EFQ82523.1"/>
    </source>
</evidence>
<dbReference type="InterPro" id="IPR052964">
    <property type="entry name" value="Sporulation_signal_mat"/>
</dbReference>
<feature type="domain" description="HTTM-like" evidence="6">
    <location>
        <begin position="18"/>
        <end position="315"/>
    </location>
</feature>
<evidence type="ECO:0000256" key="2">
    <source>
        <dbReference type="ARBA" id="ARBA00022692"/>
    </source>
</evidence>
<feature type="transmembrane region" description="Helical" evidence="5">
    <location>
        <begin position="278"/>
        <end position="296"/>
    </location>
</feature>
<dbReference type="Pfam" id="PF05090">
    <property type="entry name" value="HTTM"/>
    <property type="match status" value="1"/>
</dbReference>
<evidence type="ECO:0000256" key="1">
    <source>
        <dbReference type="ARBA" id="ARBA00004127"/>
    </source>
</evidence>
<gene>
    <name evidence="7" type="ORF">HMPREF0063_11732</name>
</gene>
<dbReference type="Proteomes" id="UP000003111">
    <property type="component" value="Unassembled WGS sequence"/>
</dbReference>
<evidence type="ECO:0000313" key="8">
    <source>
        <dbReference type="Proteomes" id="UP000003111"/>
    </source>
</evidence>
<name>E2SDE6_9ACTN</name>
<sequence>MTAPARPRPRWRDVEDRLLGVDLALHGVAVCRILIGLALLGLLATNFGARHVLWGEASVWVDPYRATNSFEPWLWNLGALPPALFTTVYLAVMACAVAFVVGWRAWLFGPLLWLGSWQLVELNPLLGDQGDNIARIGLLLLLFTRNSARWSFDADRAALGVPGAFAYLVGDRWGLKQYVDVADLRRLRTAVHNLAVIVLAVQVVTIYVAAGFYKVQGGPWQYGTALYYPLQLDEFRPFPFLNDLLPGLPVIMAVSTMAVVAVQLFFPFLLLHRQSRRFALVAVVLMHLGIAVLMGLPWFSLSMVAFDALFVSTATYLVVQERAIGAWEWSVIRIERTRSRRGQRVLARHEAGLHADRAEP</sequence>
<keyword evidence="2 5" id="KW-0812">Transmembrane</keyword>
<evidence type="ECO:0000256" key="5">
    <source>
        <dbReference type="SAM" id="Phobius"/>
    </source>
</evidence>
<feature type="transmembrane region" description="Helical" evidence="5">
    <location>
        <begin position="248"/>
        <end position="271"/>
    </location>
</feature>
<dbReference type="STRING" id="585531.HMPREF0063_11732"/>
<feature type="transmembrane region" description="Helical" evidence="5">
    <location>
        <begin position="83"/>
        <end position="103"/>
    </location>
</feature>
<dbReference type="AlphaFoldDB" id="E2SDE6"/>
<evidence type="ECO:0000259" key="6">
    <source>
        <dbReference type="SMART" id="SM00752"/>
    </source>
</evidence>
<dbReference type="SMART" id="SM00752">
    <property type="entry name" value="HTTM"/>
    <property type="match status" value="1"/>
</dbReference>
<feature type="transmembrane region" description="Helical" evidence="5">
    <location>
        <begin position="21"/>
        <end position="44"/>
    </location>
</feature>
<proteinExistence type="predicted"/>
<comment type="caution">
    <text evidence="7">The sequence shown here is derived from an EMBL/GenBank/DDBJ whole genome shotgun (WGS) entry which is preliminary data.</text>
</comment>
<dbReference type="PANTHER" id="PTHR39535">
    <property type="entry name" value="SPORULATION-DELAYING PROTEIN SDPB"/>
    <property type="match status" value="1"/>
</dbReference>
<dbReference type="eggNOG" id="COG3011">
    <property type="taxonomic scope" value="Bacteria"/>
</dbReference>
<evidence type="ECO:0000256" key="3">
    <source>
        <dbReference type="ARBA" id="ARBA00022989"/>
    </source>
</evidence>
<protein>
    <recommendedName>
        <fullName evidence="6">HTTM-like domain-containing protein</fullName>
    </recommendedName>
</protein>
<dbReference type="PANTHER" id="PTHR39535:SF2">
    <property type="entry name" value="HTTM DOMAIN-CONTAINING PROTEIN"/>
    <property type="match status" value="1"/>
</dbReference>
<evidence type="ECO:0000256" key="4">
    <source>
        <dbReference type="ARBA" id="ARBA00023136"/>
    </source>
</evidence>
<keyword evidence="4 5" id="KW-0472">Membrane</keyword>
<comment type="subcellular location">
    <subcellularLocation>
        <location evidence="1">Endomembrane system</location>
        <topology evidence="1">Multi-pass membrane protein</topology>
    </subcellularLocation>
</comment>
<dbReference type="RefSeq" id="WP_007076824.1">
    <property type="nucleotide sequence ID" value="NZ_CM001024.1"/>
</dbReference>
<dbReference type="InterPro" id="IPR011020">
    <property type="entry name" value="HTTM-like"/>
</dbReference>
<keyword evidence="8" id="KW-1185">Reference proteome</keyword>
<feature type="transmembrane region" description="Helical" evidence="5">
    <location>
        <begin position="194"/>
        <end position="213"/>
    </location>
</feature>
<keyword evidence="3 5" id="KW-1133">Transmembrane helix</keyword>
<dbReference type="EMBL" id="ACLF03000006">
    <property type="protein sequence ID" value="EFQ82523.1"/>
    <property type="molecule type" value="Genomic_DNA"/>
</dbReference>
<accession>E2SDE6</accession>
<dbReference type="HOGENOM" id="CLU_045120_1_0_11"/>
<dbReference type="InterPro" id="IPR053934">
    <property type="entry name" value="HTTM_dom"/>
</dbReference>
<reference evidence="7" key="1">
    <citation type="submission" date="2010-08" db="EMBL/GenBank/DDBJ databases">
        <authorList>
            <person name="Muzny D."/>
            <person name="Qin X."/>
            <person name="Buhay C."/>
            <person name="Dugan-Rocha S."/>
            <person name="Ding Y."/>
            <person name="Chen G."/>
            <person name="Hawes A."/>
            <person name="Holder M."/>
            <person name="Jhangiani S."/>
            <person name="Johnson A."/>
            <person name="Khan Z."/>
            <person name="Li Z."/>
            <person name="Liu W."/>
            <person name="Liu X."/>
            <person name="Perez L."/>
            <person name="Shen H."/>
            <person name="Wang Q."/>
            <person name="Watt J."/>
            <person name="Xi L."/>
            <person name="Xin Y."/>
            <person name="Zhou J."/>
            <person name="Deng J."/>
            <person name="Jiang H."/>
            <person name="Liu Y."/>
            <person name="Qu J."/>
            <person name="Song X.-Z."/>
            <person name="Zhang L."/>
            <person name="Villasana D."/>
            <person name="Johnson A."/>
            <person name="Liu J."/>
            <person name="Liyanage D."/>
            <person name="Lorensuhewa L."/>
            <person name="Robinson T."/>
            <person name="Song A."/>
            <person name="Song B.-B."/>
            <person name="Dinh H."/>
            <person name="Thornton R."/>
            <person name="Coyle M."/>
            <person name="Francisco L."/>
            <person name="Jackson L."/>
            <person name="Javaid M."/>
            <person name="Korchina V."/>
            <person name="Kovar C."/>
            <person name="Mata R."/>
            <person name="Mathew T."/>
            <person name="Ngo R."/>
            <person name="Nguyen L."/>
            <person name="Nguyen N."/>
            <person name="Okwuonu G."/>
            <person name="Ongeri F."/>
            <person name="Pham C."/>
            <person name="Simmons D."/>
            <person name="Wilczek-Boney K."/>
            <person name="Hale W."/>
            <person name="Jakkamsetti A."/>
            <person name="Pham P."/>
            <person name="Ruth R."/>
            <person name="San Lucas F."/>
            <person name="Warren J."/>
            <person name="Zhang J."/>
            <person name="Zhao Z."/>
            <person name="Zhou C."/>
            <person name="Zhu D."/>
            <person name="Lee S."/>
            <person name="Bess C."/>
            <person name="Blankenburg K."/>
            <person name="Forbes L."/>
            <person name="Fu Q."/>
            <person name="Gubbala S."/>
            <person name="Hirani K."/>
            <person name="Jayaseelan J.C."/>
            <person name="Lara F."/>
            <person name="Munidasa M."/>
            <person name="Palculict T."/>
            <person name="Patil S."/>
            <person name="Pu L.-L."/>
            <person name="Saada N."/>
            <person name="Tang L."/>
            <person name="Weissenberger G."/>
            <person name="Zhu Y."/>
            <person name="Hemphill L."/>
            <person name="Shang Y."/>
            <person name="Youmans B."/>
            <person name="Ayvaz T."/>
            <person name="Ross M."/>
            <person name="Santibanez J."/>
            <person name="Aqrawi P."/>
            <person name="Gross S."/>
            <person name="Joshi V."/>
            <person name="Fowler G."/>
            <person name="Nazareth L."/>
            <person name="Reid J."/>
            <person name="Worley K."/>
            <person name="Petrosino J."/>
            <person name="Highlander S."/>
            <person name="Gibbs R."/>
        </authorList>
    </citation>
    <scope>NUCLEOTIDE SEQUENCE [LARGE SCALE GENOMIC DNA]</scope>
    <source>
        <strain evidence="7">DSM 15272</strain>
    </source>
</reference>